<dbReference type="EMBL" id="JAUKUD010000007">
    <property type="protein sequence ID" value="KAK0738262.1"/>
    <property type="molecule type" value="Genomic_DNA"/>
</dbReference>
<feature type="region of interest" description="Disordered" evidence="1">
    <location>
        <begin position="58"/>
        <end position="78"/>
    </location>
</feature>
<keyword evidence="3" id="KW-1185">Reference proteome</keyword>
<dbReference type="AlphaFoldDB" id="A0AA40EH07"/>
<reference evidence="2" key="1">
    <citation type="submission" date="2023-06" db="EMBL/GenBank/DDBJ databases">
        <title>Genome-scale phylogeny and comparative genomics of the fungal order Sordariales.</title>
        <authorList>
            <consortium name="Lawrence Berkeley National Laboratory"/>
            <person name="Hensen N."/>
            <person name="Bonometti L."/>
            <person name="Westerberg I."/>
            <person name="Brannstrom I.O."/>
            <person name="Guillou S."/>
            <person name="Cros-Aarteil S."/>
            <person name="Calhoun S."/>
            <person name="Haridas S."/>
            <person name="Kuo A."/>
            <person name="Mondo S."/>
            <person name="Pangilinan J."/>
            <person name="Riley R."/>
            <person name="LaButti K."/>
            <person name="Andreopoulos B."/>
            <person name="Lipzen A."/>
            <person name="Chen C."/>
            <person name="Yanf M."/>
            <person name="Daum C."/>
            <person name="Ng V."/>
            <person name="Clum A."/>
            <person name="Steindorff A."/>
            <person name="Ohm R."/>
            <person name="Martin F."/>
            <person name="Silar P."/>
            <person name="Natvig D."/>
            <person name="Lalanne C."/>
            <person name="Gautier V."/>
            <person name="Ament-velasquez S.L."/>
            <person name="Kruys A."/>
            <person name="Hutchinson M.I."/>
            <person name="Powell A.J."/>
            <person name="Barry K."/>
            <person name="Miller A.N."/>
            <person name="Grigoriev I.V."/>
            <person name="Debuchy R."/>
            <person name="Gladieux P."/>
            <person name="Thoren M.H."/>
            <person name="Johannesson H."/>
        </authorList>
    </citation>
    <scope>NUCLEOTIDE SEQUENCE</scope>
    <source>
        <strain evidence="2">SMH3187-1</strain>
    </source>
</reference>
<protein>
    <submittedName>
        <fullName evidence="2">Uncharacterized protein</fullName>
    </submittedName>
</protein>
<gene>
    <name evidence="2" type="ORF">B0T18DRAFT_394581</name>
</gene>
<sequence length="164" mass="18513">MLEVGSKRDFEFCFVLRARLSPTNIVKPWRVTGQSVFDKYRGPGLLLPLVLCRKRRRSGLAQRRPSSHRGSDDGGRHSQGFLHFKILQWKGAGTTNHVVREGKPRTAQALSYSPSIEARRQRSSSETRPSTTESSRIIMCRIDMNISARDKSGIERSACQGINE</sequence>
<accession>A0AA40EH07</accession>
<feature type="region of interest" description="Disordered" evidence="1">
    <location>
        <begin position="97"/>
        <end position="136"/>
    </location>
</feature>
<evidence type="ECO:0000313" key="3">
    <source>
        <dbReference type="Proteomes" id="UP001172155"/>
    </source>
</evidence>
<comment type="caution">
    <text evidence="2">The sequence shown here is derived from an EMBL/GenBank/DDBJ whole genome shotgun (WGS) entry which is preliminary data.</text>
</comment>
<proteinExistence type="predicted"/>
<dbReference type="Proteomes" id="UP001172155">
    <property type="component" value="Unassembled WGS sequence"/>
</dbReference>
<evidence type="ECO:0000313" key="2">
    <source>
        <dbReference type="EMBL" id="KAK0738262.1"/>
    </source>
</evidence>
<name>A0AA40EH07_9PEZI</name>
<evidence type="ECO:0000256" key="1">
    <source>
        <dbReference type="SAM" id="MobiDB-lite"/>
    </source>
</evidence>
<feature type="compositionally biased region" description="Low complexity" evidence="1">
    <location>
        <begin position="126"/>
        <end position="136"/>
    </location>
</feature>
<organism evidence="2 3">
    <name type="scientific">Schizothecium vesticola</name>
    <dbReference type="NCBI Taxonomy" id="314040"/>
    <lineage>
        <taxon>Eukaryota</taxon>
        <taxon>Fungi</taxon>
        <taxon>Dikarya</taxon>
        <taxon>Ascomycota</taxon>
        <taxon>Pezizomycotina</taxon>
        <taxon>Sordariomycetes</taxon>
        <taxon>Sordariomycetidae</taxon>
        <taxon>Sordariales</taxon>
        <taxon>Schizotheciaceae</taxon>
        <taxon>Schizothecium</taxon>
    </lineage>
</organism>